<reference evidence="2" key="1">
    <citation type="submission" date="2021-01" db="EMBL/GenBank/DDBJ databases">
        <authorList>
            <person name="Corre E."/>
            <person name="Pelletier E."/>
            <person name="Niang G."/>
            <person name="Scheremetjew M."/>
            <person name="Finn R."/>
            <person name="Kale V."/>
            <person name="Holt S."/>
            <person name="Cochrane G."/>
            <person name="Meng A."/>
            <person name="Brown T."/>
            <person name="Cohen L."/>
        </authorList>
    </citation>
    <scope>NUCLEOTIDE SEQUENCE</scope>
    <source>
        <strain evidence="2">CCMP645</strain>
    </source>
</reference>
<evidence type="ECO:0000313" key="2">
    <source>
        <dbReference type="EMBL" id="CAE0753749.1"/>
    </source>
</evidence>
<feature type="region of interest" description="Disordered" evidence="1">
    <location>
        <begin position="156"/>
        <end position="209"/>
    </location>
</feature>
<protein>
    <submittedName>
        <fullName evidence="2">Uncharacterized protein</fullName>
    </submittedName>
</protein>
<proteinExistence type="predicted"/>
<sequence>MEASASLQQSSVQSASVAAPLGRTRDDLSSSLPGTKELSTTFREGMSLIDRFYKGGNRAHPEALAILVVVLDQIVVRMRDQYAKRVKDTMACNEKIRVIDASIARTLPKQRQLEQELAEKRAQADELRRDIGHGETSMKDAIELAKEALQNAKIATRKAEGKVSAQAQRDLRGYDSKGRPLPGREKNLRRNPAGPAARKPGDMLKDLPS</sequence>
<gene>
    <name evidence="2" type="ORF">PCAR00345_LOCUS6336</name>
</gene>
<feature type="region of interest" description="Disordered" evidence="1">
    <location>
        <begin position="16"/>
        <end position="36"/>
    </location>
</feature>
<organism evidence="2">
    <name type="scientific">Chrysotila carterae</name>
    <name type="common">Marine alga</name>
    <name type="synonym">Syracosphaera carterae</name>
    <dbReference type="NCBI Taxonomy" id="13221"/>
    <lineage>
        <taxon>Eukaryota</taxon>
        <taxon>Haptista</taxon>
        <taxon>Haptophyta</taxon>
        <taxon>Prymnesiophyceae</taxon>
        <taxon>Isochrysidales</taxon>
        <taxon>Isochrysidaceae</taxon>
        <taxon>Chrysotila</taxon>
    </lineage>
</organism>
<dbReference type="EMBL" id="HBIZ01010705">
    <property type="protein sequence ID" value="CAE0753749.1"/>
    <property type="molecule type" value="Transcribed_RNA"/>
</dbReference>
<evidence type="ECO:0000256" key="1">
    <source>
        <dbReference type="SAM" id="MobiDB-lite"/>
    </source>
</evidence>
<dbReference type="AlphaFoldDB" id="A0A7S4B4G0"/>
<feature type="compositionally biased region" description="Basic and acidic residues" evidence="1">
    <location>
        <begin position="169"/>
        <end position="188"/>
    </location>
</feature>
<name>A0A7S4B4G0_CHRCT</name>
<feature type="compositionally biased region" description="Basic and acidic residues" evidence="1">
    <location>
        <begin position="199"/>
        <end position="209"/>
    </location>
</feature>
<accession>A0A7S4B4G0</accession>